<dbReference type="PROSITE" id="PS50887">
    <property type="entry name" value="GGDEF"/>
    <property type="match status" value="1"/>
</dbReference>
<evidence type="ECO:0000259" key="3">
    <source>
        <dbReference type="PROSITE" id="PS50887"/>
    </source>
</evidence>
<dbReference type="GO" id="GO:1902201">
    <property type="term" value="P:negative regulation of bacterial-type flagellum-dependent cell motility"/>
    <property type="evidence" value="ECO:0007669"/>
    <property type="project" value="TreeGrafter"/>
</dbReference>
<proteinExistence type="predicted"/>
<dbReference type="GO" id="GO:0005886">
    <property type="term" value="C:plasma membrane"/>
    <property type="evidence" value="ECO:0007669"/>
    <property type="project" value="TreeGrafter"/>
</dbReference>
<dbReference type="AlphaFoldDB" id="A0A2S0IBC0"/>
<dbReference type="GO" id="GO:0052621">
    <property type="term" value="F:diguanylate cyclase activity"/>
    <property type="evidence" value="ECO:0007669"/>
    <property type="project" value="UniProtKB-EC"/>
</dbReference>
<sequence length="543" mass="57376">MARERRVRLLTVLISLAVLSVAVGFFNAMYAGYQAQKTQVVKNTLDSNLAYAQKLADIINLYIQTGDRQLTAGANRIPRLADVPGALQGELSDLAGTIEGVTAVLLADPGGRITSRSEGGPPPLAAIKQLDELGVRELRAGQWARPCCLPGARFATLTLVEPVRGPQNAVSGYLAAIVVLEHGGGLDRLVGQHAYADGTSVYLVNGAGQMLYRHGVDADIASAVQARLSPATGPGVEQVTDASGAQVIAGYAPLVKGNWAVVVQRPLERALSPLKDLLGASLQFALPAVALTLLLVCACAYAIARPLARLADAFASDEPVGPAALRATTLKTWYFEAEKLRQALAAAQARHRDEVGRLNTESLTDPMTGLMNRRALRARIDELVAAASPFAVIALDLDHFKQINDVYGHPTGDKVLVVLARTLQENVRAGDQAFRIGGEEFVMILPQPGAQDDAQPGAQDDARVAARTAAQTAAQAAERIRAAVAARPMPDGVRPVTVSVGVALWPRDGASPQAVIKCADQALYQSKQAGRDRVTMWDAAADA</sequence>
<protein>
    <recommendedName>
        <fullName evidence="1">diguanylate cyclase</fullName>
        <ecNumber evidence="1">2.7.7.65</ecNumber>
    </recommendedName>
</protein>
<evidence type="ECO:0000313" key="5">
    <source>
        <dbReference type="Proteomes" id="UP000239477"/>
    </source>
</evidence>
<dbReference type="InterPro" id="IPR050469">
    <property type="entry name" value="Diguanylate_Cyclase"/>
</dbReference>
<evidence type="ECO:0000256" key="2">
    <source>
        <dbReference type="ARBA" id="ARBA00034247"/>
    </source>
</evidence>
<dbReference type="OrthoDB" id="8647791at2"/>
<keyword evidence="5" id="KW-1185">Reference proteome</keyword>
<dbReference type="FunFam" id="3.30.70.270:FF:000001">
    <property type="entry name" value="Diguanylate cyclase domain protein"/>
    <property type="match status" value="1"/>
</dbReference>
<dbReference type="SMART" id="SM00267">
    <property type="entry name" value="GGDEF"/>
    <property type="match status" value="1"/>
</dbReference>
<dbReference type="SUPFAM" id="SSF55073">
    <property type="entry name" value="Nucleotide cyclase"/>
    <property type="match status" value="1"/>
</dbReference>
<dbReference type="GO" id="GO:0043709">
    <property type="term" value="P:cell adhesion involved in single-species biofilm formation"/>
    <property type="evidence" value="ECO:0007669"/>
    <property type="project" value="TreeGrafter"/>
</dbReference>
<reference evidence="4 5" key="1">
    <citation type="submission" date="2017-09" db="EMBL/GenBank/DDBJ databases">
        <title>Genomic, metabolic, and phenotypic characteristics of bacterial isolates from the natural microbiome of the model nematode Caenorhabditis elegans.</title>
        <authorList>
            <person name="Zimmermann J."/>
            <person name="Obeng N."/>
            <person name="Yang W."/>
            <person name="Obeng O."/>
            <person name="Kissoyan K."/>
            <person name="Pees B."/>
            <person name="Dirksen P."/>
            <person name="Hoppner M."/>
            <person name="Franke A."/>
            <person name="Rosenstiel P."/>
            <person name="Leippe M."/>
            <person name="Dierking K."/>
            <person name="Kaleta C."/>
            <person name="Schulenburg H."/>
        </authorList>
    </citation>
    <scope>NUCLEOTIDE SEQUENCE [LARGE SCALE GENOMIC DNA]</scope>
    <source>
        <strain evidence="4 5">MYb73</strain>
    </source>
</reference>
<dbReference type="Proteomes" id="UP000239477">
    <property type="component" value="Chromosome"/>
</dbReference>
<dbReference type="InterPro" id="IPR043128">
    <property type="entry name" value="Rev_trsase/Diguanyl_cyclase"/>
</dbReference>
<evidence type="ECO:0000256" key="1">
    <source>
        <dbReference type="ARBA" id="ARBA00012528"/>
    </source>
</evidence>
<dbReference type="EC" id="2.7.7.65" evidence="1"/>
<organism evidence="4 5">
    <name type="scientific">Achromobacter spanius</name>
    <dbReference type="NCBI Taxonomy" id="217203"/>
    <lineage>
        <taxon>Bacteria</taxon>
        <taxon>Pseudomonadati</taxon>
        <taxon>Pseudomonadota</taxon>
        <taxon>Betaproteobacteria</taxon>
        <taxon>Burkholderiales</taxon>
        <taxon>Alcaligenaceae</taxon>
        <taxon>Achromobacter</taxon>
    </lineage>
</organism>
<dbReference type="Pfam" id="PF00990">
    <property type="entry name" value="GGDEF"/>
    <property type="match status" value="2"/>
</dbReference>
<dbReference type="InterPro" id="IPR000160">
    <property type="entry name" value="GGDEF_dom"/>
</dbReference>
<dbReference type="PANTHER" id="PTHR45138">
    <property type="entry name" value="REGULATORY COMPONENTS OF SENSORY TRANSDUCTION SYSTEM"/>
    <property type="match status" value="1"/>
</dbReference>
<accession>A0A2S0IBC0</accession>
<comment type="catalytic activity">
    <reaction evidence="2">
        <text>2 GTP = 3',3'-c-di-GMP + 2 diphosphate</text>
        <dbReference type="Rhea" id="RHEA:24898"/>
        <dbReference type="ChEBI" id="CHEBI:33019"/>
        <dbReference type="ChEBI" id="CHEBI:37565"/>
        <dbReference type="ChEBI" id="CHEBI:58805"/>
        <dbReference type="EC" id="2.7.7.65"/>
    </reaction>
</comment>
<dbReference type="Gene3D" id="3.30.70.270">
    <property type="match status" value="1"/>
</dbReference>
<evidence type="ECO:0000313" key="4">
    <source>
        <dbReference type="EMBL" id="AVJ29306.1"/>
    </source>
</evidence>
<dbReference type="InterPro" id="IPR029787">
    <property type="entry name" value="Nucleotide_cyclase"/>
</dbReference>
<dbReference type="PANTHER" id="PTHR45138:SF9">
    <property type="entry name" value="DIGUANYLATE CYCLASE DGCM-RELATED"/>
    <property type="match status" value="1"/>
</dbReference>
<dbReference type="CDD" id="cd01949">
    <property type="entry name" value="GGDEF"/>
    <property type="match status" value="1"/>
</dbReference>
<dbReference type="EMBL" id="CP023270">
    <property type="protein sequence ID" value="AVJ29306.1"/>
    <property type="molecule type" value="Genomic_DNA"/>
</dbReference>
<dbReference type="NCBIfam" id="TIGR00254">
    <property type="entry name" value="GGDEF"/>
    <property type="match status" value="2"/>
</dbReference>
<feature type="domain" description="GGDEF" evidence="3">
    <location>
        <begin position="388"/>
        <end position="539"/>
    </location>
</feature>
<name>A0A2S0IBC0_9BURK</name>
<dbReference type="CDD" id="cd18774">
    <property type="entry name" value="PDC2_HK_sensor"/>
    <property type="match status" value="1"/>
</dbReference>
<gene>
    <name evidence="4" type="ORF">CLM73_20560</name>
</gene>
<dbReference type="RefSeq" id="WP_105240019.1">
    <property type="nucleotide sequence ID" value="NZ_CP023270.1"/>
</dbReference>